<dbReference type="PANTHER" id="PTHR47540:SF2">
    <property type="entry name" value="ZN(II)2CYS6 TRANSCRIPTION FACTOR (EUROFUNG)"/>
    <property type="match status" value="1"/>
</dbReference>
<dbReference type="PROSITE" id="PS50048">
    <property type="entry name" value="ZN2_CY6_FUNGAL_2"/>
    <property type="match status" value="1"/>
</dbReference>
<dbReference type="SUPFAM" id="SSF57701">
    <property type="entry name" value="Zn2/Cys6 DNA-binding domain"/>
    <property type="match status" value="1"/>
</dbReference>
<protein>
    <submittedName>
        <fullName evidence="9">Hps1-dma1 cluster transcription factor tfc7</fullName>
    </submittedName>
</protein>
<evidence type="ECO:0000313" key="9">
    <source>
        <dbReference type="EMBL" id="KAF7190364.1"/>
    </source>
</evidence>
<dbReference type="GO" id="GO:0000981">
    <property type="term" value="F:DNA-binding transcription factor activity, RNA polymerase II-specific"/>
    <property type="evidence" value="ECO:0007669"/>
    <property type="project" value="InterPro"/>
</dbReference>
<dbReference type="Pfam" id="PF08493">
    <property type="entry name" value="AflR"/>
    <property type="match status" value="1"/>
</dbReference>
<dbReference type="GO" id="GO:0005634">
    <property type="term" value="C:nucleus"/>
    <property type="evidence" value="ECO:0007669"/>
    <property type="project" value="UniProtKB-SubCell"/>
</dbReference>
<keyword evidence="6" id="KW-0539">Nucleus</keyword>
<keyword evidence="2" id="KW-0479">Metal-binding</keyword>
<evidence type="ECO:0000256" key="7">
    <source>
        <dbReference type="SAM" id="MobiDB-lite"/>
    </source>
</evidence>
<dbReference type="EMBL" id="JABCIY010000173">
    <property type="protein sequence ID" value="KAF7190364.1"/>
    <property type="molecule type" value="Genomic_DNA"/>
</dbReference>
<dbReference type="GO" id="GO:0043565">
    <property type="term" value="F:sequence-specific DNA binding"/>
    <property type="evidence" value="ECO:0007669"/>
    <property type="project" value="TreeGrafter"/>
</dbReference>
<dbReference type="Pfam" id="PF00172">
    <property type="entry name" value="Zn_clus"/>
    <property type="match status" value="1"/>
</dbReference>
<comment type="caution">
    <text evidence="9">The sequence shown here is derived from an EMBL/GenBank/DDBJ whole genome shotgun (WGS) entry which is preliminary data.</text>
</comment>
<dbReference type="InterPro" id="IPR013700">
    <property type="entry name" value="AflR"/>
</dbReference>
<evidence type="ECO:0000256" key="2">
    <source>
        <dbReference type="ARBA" id="ARBA00022723"/>
    </source>
</evidence>
<evidence type="ECO:0000256" key="1">
    <source>
        <dbReference type="ARBA" id="ARBA00004123"/>
    </source>
</evidence>
<dbReference type="Gene3D" id="4.10.240.10">
    <property type="entry name" value="Zn(2)-C6 fungal-type DNA-binding domain"/>
    <property type="match status" value="1"/>
</dbReference>
<dbReference type="GO" id="GO:0045944">
    <property type="term" value="P:positive regulation of transcription by RNA polymerase II"/>
    <property type="evidence" value="ECO:0007669"/>
    <property type="project" value="TreeGrafter"/>
</dbReference>
<feature type="compositionally biased region" description="Polar residues" evidence="7">
    <location>
        <begin position="168"/>
        <end position="179"/>
    </location>
</feature>
<organism evidence="9 10">
    <name type="scientific">Pseudocercospora fuligena</name>
    <dbReference type="NCBI Taxonomy" id="685502"/>
    <lineage>
        <taxon>Eukaryota</taxon>
        <taxon>Fungi</taxon>
        <taxon>Dikarya</taxon>
        <taxon>Ascomycota</taxon>
        <taxon>Pezizomycotina</taxon>
        <taxon>Dothideomycetes</taxon>
        <taxon>Dothideomycetidae</taxon>
        <taxon>Mycosphaerellales</taxon>
        <taxon>Mycosphaerellaceae</taxon>
        <taxon>Pseudocercospora</taxon>
    </lineage>
</organism>
<dbReference type="GO" id="GO:0045122">
    <property type="term" value="P:aflatoxin biosynthetic process"/>
    <property type="evidence" value="ECO:0007669"/>
    <property type="project" value="InterPro"/>
</dbReference>
<keyword evidence="5" id="KW-0804">Transcription</keyword>
<evidence type="ECO:0000259" key="8">
    <source>
        <dbReference type="PROSITE" id="PS50048"/>
    </source>
</evidence>
<keyword evidence="10" id="KW-1185">Reference proteome</keyword>
<feature type="region of interest" description="Disordered" evidence="7">
    <location>
        <begin position="168"/>
        <end position="189"/>
    </location>
</feature>
<dbReference type="OrthoDB" id="2943660at2759"/>
<dbReference type="InterPro" id="IPR001138">
    <property type="entry name" value="Zn2Cys6_DnaBD"/>
</dbReference>
<feature type="domain" description="Zn(2)-C6 fungal-type" evidence="8">
    <location>
        <begin position="12"/>
        <end position="42"/>
    </location>
</feature>
<dbReference type="AlphaFoldDB" id="A0A8H6VJK5"/>
<dbReference type="PRINTS" id="PR00755">
    <property type="entry name" value="AFLATOXINBRP"/>
</dbReference>
<evidence type="ECO:0000256" key="6">
    <source>
        <dbReference type="ARBA" id="ARBA00023242"/>
    </source>
</evidence>
<accession>A0A8H6VJK5</accession>
<evidence type="ECO:0000256" key="4">
    <source>
        <dbReference type="ARBA" id="ARBA00023125"/>
    </source>
</evidence>
<reference evidence="9" key="1">
    <citation type="submission" date="2020-04" db="EMBL/GenBank/DDBJ databases">
        <title>Draft genome resource of the tomato pathogen Pseudocercospora fuligena.</title>
        <authorList>
            <person name="Zaccaron A."/>
        </authorList>
    </citation>
    <scope>NUCLEOTIDE SEQUENCE</scope>
    <source>
        <strain evidence="9">PF001</strain>
    </source>
</reference>
<dbReference type="PANTHER" id="PTHR47540">
    <property type="entry name" value="THIAMINE REPRESSIBLE GENES REGULATORY PROTEIN THI5"/>
    <property type="match status" value="1"/>
</dbReference>
<evidence type="ECO:0000256" key="3">
    <source>
        <dbReference type="ARBA" id="ARBA00023015"/>
    </source>
</evidence>
<name>A0A8H6VJK5_9PEZI</name>
<dbReference type="InterPro" id="IPR051711">
    <property type="entry name" value="Stress_Response_Reg"/>
</dbReference>
<dbReference type="PROSITE" id="PS00463">
    <property type="entry name" value="ZN2_CY6_FUNGAL_1"/>
    <property type="match status" value="1"/>
</dbReference>
<dbReference type="Proteomes" id="UP000660729">
    <property type="component" value="Unassembled WGS sequence"/>
</dbReference>
<feature type="region of interest" description="Disordered" evidence="7">
    <location>
        <begin position="44"/>
        <end position="70"/>
    </location>
</feature>
<dbReference type="CDD" id="cd00067">
    <property type="entry name" value="GAL4"/>
    <property type="match status" value="1"/>
</dbReference>
<feature type="compositionally biased region" description="Polar residues" evidence="7">
    <location>
        <begin position="53"/>
        <end position="62"/>
    </location>
</feature>
<evidence type="ECO:0000313" key="10">
    <source>
        <dbReference type="Proteomes" id="UP000660729"/>
    </source>
</evidence>
<dbReference type="SMART" id="SM00066">
    <property type="entry name" value="GAL4"/>
    <property type="match status" value="1"/>
</dbReference>
<evidence type="ECO:0000256" key="5">
    <source>
        <dbReference type="ARBA" id="ARBA00023163"/>
    </source>
</evidence>
<dbReference type="InterPro" id="IPR036864">
    <property type="entry name" value="Zn2-C6_fun-type_DNA-bd_sf"/>
</dbReference>
<dbReference type="GO" id="GO:0008270">
    <property type="term" value="F:zinc ion binding"/>
    <property type="evidence" value="ECO:0007669"/>
    <property type="project" value="InterPro"/>
</dbReference>
<keyword evidence="4" id="KW-0238">DNA-binding</keyword>
<keyword evidence="3" id="KW-0805">Transcription regulation</keyword>
<comment type="subcellular location">
    <subcellularLocation>
        <location evidence="1">Nucleus</location>
    </subcellularLocation>
</comment>
<gene>
    <name evidence="9" type="ORF">HII31_08282</name>
</gene>
<proteinExistence type="predicted"/>
<sequence>MPPSGTIKYRAACDHCSTTKIKCSQERPQCARCRTLGRDCHYSRSLRAGKPPRSSQGLNRKLSNAPVLPRHNSIPGNGPYIQTNCAPHPSNYYTPISPGTKQDPAWIAHSTPYPTPPGHGPHGNSEIPYFPDFTTSDSTLSSASSLDPDWLFDFNKSAHLLSDTRASSMDSTMTGTSHHSSPDCDGQRTPPDFMDMSSLHGMTDMTLPTPLSSPGTSGHSCAKVATEMLKQLYDIPTISIDASTTQTTVDQVLSTTSRAVQTCHALITCHCAKDFHLPVLIATIFSKVLAWYQAVAWIQDPQNKGTEENSFAKEVVLDDSLALGSYRFDDHMGWTLKNHIVQGHLQRLGDAISLWHDTFTAGGQSDSRHMNGTMGVFLKTRLQFTMRELDRRLSAGSS</sequence>